<dbReference type="AlphaFoldDB" id="A0A1S2PZ32"/>
<feature type="domain" description="Aminoglycoside phosphotransferase" evidence="1">
    <location>
        <begin position="27"/>
        <end position="230"/>
    </location>
</feature>
<protein>
    <recommendedName>
        <fullName evidence="1">Aminoglycoside phosphotransferase domain-containing protein</fullName>
    </recommendedName>
</protein>
<dbReference type="InterPro" id="IPR011009">
    <property type="entry name" value="Kinase-like_dom_sf"/>
</dbReference>
<name>A0A1S2PZ32_9ACTN</name>
<evidence type="ECO:0000259" key="1">
    <source>
        <dbReference type="Pfam" id="PF01636"/>
    </source>
</evidence>
<dbReference type="Proteomes" id="UP000179642">
    <property type="component" value="Unassembled WGS sequence"/>
</dbReference>
<dbReference type="SUPFAM" id="SSF56112">
    <property type="entry name" value="Protein kinase-like (PK-like)"/>
    <property type="match status" value="1"/>
</dbReference>
<dbReference type="RefSeq" id="WP_071383970.1">
    <property type="nucleotide sequence ID" value="NZ_MLYO01000052.1"/>
</dbReference>
<reference evidence="2 3" key="1">
    <citation type="submission" date="2016-10" db="EMBL/GenBank/DDBJ databases">
        <title>Genome sequence of Streptomyces sp. MUSC 1.</title>
        <authorList>
            <person name="Lee L.-H."/>
            <person name="Ser H.-L."/>
            <person name="Law J.W.-F."/>
        </authorList>
    </citation>
    <scope>NUCLEOTIDE SEQUENCE [LARGE SCALE GENOMIC DNA]</scope>
    <source>
        <strain evidence="2 3">MUSC 1</strain>
    </source>
</reference>
<dbReference type="Gene3D" id="3.90.1200.10">
    <property type="match status" value="1"/>
</dbReference>
<organism evidence="2 3">
    <name type="scientific">Streptomyces monashensis</name>
    <dbReference type="NCBI Taxonomy" id="1678012"/>
    <lineage>
        <taxon>Bacteria</taxon>
        <taxon>Bacillati</taxon>
        <taxon>Actinomycetota</taxon>
        <taxon>Actinomycetes</taxon>
        <taxon>Kitasatosporales</taxon>
        <taxon>Streptomycetaceae</taxon>
        <taxon>Streptomyces</taxon>
    </lineage>
</organism>
<sequence>MDALLGRLGLGVYEADTVTSFVGRNDNWSGTTTTGAQVFVKKLGDTTAAQNFQRITVFEELAAKRPSRRLRTPALLGTDPEHHLVAFELLSDVTTGTELAADDAFDEGLCRQAAQALAVIHRLPADQAALDTSPHPLPPLGGLRGLSLDYFVERSFAEIETWQLLQNDPQVIDALHHLRDSEDSAVLCPIHADVRLDQFLVNGSTLYMTDFEEFRLGDPARDIGGFIGEWLFRAIHGIPKSISDGADFGHTATHDEILAHGVTELARLRPLMAAFWNSYLHAAKPSARHVPGLATRSAAFAGWHMIDRMIAHAVAAVRLSPAHRAAAGIGRTILLSPSDFTATLGLEGRAAA</sequence>
<dbReference type="Pfam" id="PF01636">
    <property type="entry name" value="APH"/>
    <property type="match status" value="1"/>
</dbReference>
<dbReference type="NCBIfam" id="NF038156">
    <property type="entry name" value="lant_syn_V_LxmK"/>
    <property type="match status" value="1"/>
</dbReference>
<gene>
    <name evidence="2" type="ORF">BIV23_28945</name>
</gene>
<dbReference type="InterPro" id="IPR002575">
    <property type="entry name" value="Aminoglycoside_PTrfase"/>
</dbReference>
<comment type="caution">
    <text evidence="2">The sequence shown here is derived from an EMBL/GenBank/DDBJ whole genome shotgun (WGS) entry which is preliminary data.</text>
</comment>
<dbReference type="EMBL" id="MLYO01000052">
    <property type="protein sequence ID" value="OIJ99091.1"/>
    <property type="molecule type" value="Genomic_DNA"/>
</dbReference>
<evidence type="ECO:0000313" key="2">
    <source>
        <dbReference type="EMBL" id="OIJ99091.1"/>
    </source>
</evidence>
<accession>A0A1S2PZ32</accession>
<proteinExistence type="predicted"/>
<keyword evidence="3" id="KW-1185">Reference proteome</keyword>
<evidence type="ECO:0000313" key="3">
    <source>
        <dbReference type="Proteomes" id="UP000179642"/>
    </source>
</evidence>